<reference evidence="2 3" key="1">
    <citation type="submission" date="2017-10" db="EMBL/GenBank/DDBJ databases">
        <authorList>
            <person name="Banno H."/>
            <person name="Chua N.-H."/>
        </authorList>
    </citation>
    <scope>NUCLEOTIDE SEQUENCE [LARGE SCALE GENOMIC DNA]</scope>
    <source>
        <strain evidence="2 3">YW11</strain>
    </source>
</reference>
<accession>A0A2C7ADM7</accession>
<gene>
    <name evidence="2" type="ORF">CR162_07775</name>
</gene>
<dbReference type="Pfam" id="PF04860">
    <property type="entry name" value="Phage_portal"/>
    <property type="match status" value="1"/>
</dbReference>
<dbReference type="AlphaFoldDB" id="A0A2C7ADM7"/>
<proteinExistence type="predicted"/>
<evidence type="ECO:0000256" key="1">
    <source>
        <dbReference type="SAM" id="MobiDB-lite"/>
    </source>
</evidence>
<sequence>MGILSRLFGKTEARSATSASYAEAFGISPTASGAYVSPRLAENLATVAACVSAISSAMASLPAYVYRAAERGRTELPGHPVARIIRHPNTRQTWPDLIEWIMAQALLHGNAVCVVEYDGAGRPTALLPIPWNNVQVSLLPSGRLAYDVAHFSAPWGGPGLSRRYLEGEVFHLRDRSDDGLLGRSRISRAPEVLGIAIAANNAVSKLYSGGLRAQGFIEAPVFLTEAQRKDVDNWLGKIREAMQHGRLPMLEGGFKFGNASISPEDAELLASRRFSVEELCRLFQVPPPIVQDLSHGTFTNSREAGRWFAQFTLSPWARKIEAEFSRSVFGVNSADCTLELDMSGLMRADAEARWQSHKIAVEAGILDPDEIRDIEGWNPRPAGKQPVEGEGA</sequence>
<name>A0A2C7ADM7_9PROT</name>
<dbReference type="NCBIfam" id="TIGR01537">
    <property type="entry name" value="portal_HK97"/>
    <property type="match status" value="1"/>
</dbReference>
<dbReference type="OrthoDB" id="7592047at2"/>
<keyword evidence="3" id="KW-1185">Reference proteome</keyword>
<comment type="caution">
    <text evidence="2">The sequence shown here is derived from an EMBL/GenBank/DDBJ whole genome shotgun (WGS) entry which is preliminary data.</text>
</comment>
<evidence type="ECO:0000313" key="2">
    <source>
        <dbReference type="EMBL" id="PHK95545.1"/>
    </source>
</evidence>
<feature type="region of interest" description="Disordered" evidence="1">
    <location>
        <begin position="372"/>
        <end position="392"/>
    </location>
</feature>
<dbReference type="RefSeq" id="WP_099094976.1">
    <property type="nucleotide sequence ID" value="NZ_PDNU01000009.1"/>
</dbReference>
<dbReference type="Proteomes" id="UP000223527">
    <property type="component" value="Unassembled WGS sequence"/>
</dbReference>
<dbReference type="InterPro" id="IPR006427">
    <property type="entry name" value="Portal_HK97"/>
</dbReference>
<organism evidence="2 3">
    <name type="scientific">Teichococcus rhizosphaerae</name>
    <dbReference type="NCBI Taxonomy" id="1335062"/>
    <lineage>
        <taxon>Bacteria</taxon>
        <taxon>Pseudomonadati</taxon>
        <taxon>Pseudomonadota</taxon>
        <taxon>Alphaproteobacteria</taxon>
        <taxon>Acetobacterales</taxon>
        <taxon>Roseomonadaceae</taxon>
        <taxon>Roseomonas</taxon>
    </lineage>
</organism>
<dbReference type="InterPro" id="IPR006944">
    <property type="entry name" value="Phage/GTA_portal"/>
</dbReference>
<dbReference type="EMBL" id="PDNU01000009">
    <property type="protein sequence ID" value="PHK95545.1"/>
    <property type="molecule type" value="Genomic_DNA"/>
</dbReference>
<protein>
    <submittedName>
        <fullName evidence="2">Phage portal protein</fullName>
    </submittedName>
</protein>
<evidence type="ECO:0000313" key="3">
    <source>
        <dbReference type="Proteomes" id="UP000223527"/>
    </source>
</evidence>